<dbReference type="PIRSF" id="PIRSF001213">
    <property type="entry name" value="Psome_endopept_beta"/>
    <property type="match status" value="1"/>
</dbReference>
<dbReference type="InParanoid" id="A0A6P8J431"/>
<dbReference type="CDD" id="cd03760">
    <property type="entry name" value="proteasome_beta_type_4"/>
    <property type="match status" value="1"/>
</dbReference>
<dbReference type="FunFam" id="3.60.20.10:FF:000014">
    <property type="entry name" value="Proteasome subunit beta type-7"/>
    <property type="match status" value="1"/>
</dbReference>
<dbReference type="InterPro" id="IPR001353">
    <property type="entry name" value="Proteasome_sua/b"/>
</dbReference>
<dbReference type="InterPro" id="IPR023333">
    <property type="entry name" value="Proteasome_suB-type"/>
</dbReference>
<accession>A0A6P8J431</accession>
<organism evidence="5 6">
    <name type="scientific">Actinia tenebrosa</name>
    <name type="common">Australian red waratah sea anemone</name>
    <dbReference type="NCBI Taxonomy" id="6105"/>
    <lineage>
        <taxon>Eukaryota</taxon>
        <taxon>Metazoa</taxon>
        <taxon>Cnidaria</taxon>
        <taxon>Anthozoa</taxon>
        <taxon>Hexacorallia</taxon>
        <taxon>Actiniaria</taxon>
        <taxon>Actiniidae</taxon>
        <taxon>Actinia</taxon>
    </lineage>
</organism>
<comment type="subcellular location">
    <subcellularLocation>
        <location evidence="4">Cytoplasm</location>
    </subcellularLocation>
    <subcellularLocation>
        <location evidence="4">Nucleus</location>
    </subcellularLocation>
</comment>
<keyword evidence="2 4" id="KW-0647">Proteasome</keyword>
<evidence type="ECO:0000256" key="3">
    <source>
        <dbReference type="ARBA" id="ARBA00023242"/>
    </source>
</evidence>
<keyword evidence="3 4" id="KW-0539">Nucleus</keyword>
<evidence type="ECO:0000256" key="2">
    <source>
        <dbReference type="ARBA" id="ARBA00022942"/>
    </source>
</evidence>
<evidence type="ECO:0000256" key="4">
    <source>
        <dbReference type="PIRNR" id="PIRNR001213"/>
    </source>
</evidence>
<keyword evidence="1 4" id="KW-0963">Cytoplasm</keyword>
<dbReference type="Pfam" id="PF00227">
    <property type="entry name" value="Proteasome"/>
    <property type="match status" value="1"/>
</dbReference>
<sequence>MAAQYFSLNSSFPQPLWSNGPSPGGYYNFPGGKSQAESGPLKKTLHPTTQGTSVLGIKFDGGVLMAADTLGSYGSLARYRSISRIMKVNGNTLLGASGDYADFQYIKAILEQKIIDDACLDDGHGYTPQSIFSWITRVMYHRRTKFDPLWNQVVVGGFYKGESFLGYVDKIGIAFEAPTIASGFGAYLAQPLLRDAFEKNPNMSLEQAKHVIIECLKVLFYRDARSLNKFELAIATKDGTVIEPVQSADTNWSIAKMVKGYE</sequence>
<evidence type="ECO:0000313" key="5">
    <source>
        <dbReference type="Proteomes" id="UP000515163"/>
    </source>
</evidence>
<dbReference type="GeneID" id="116306406"/>
<comment type="function">
    <text evidence="4">Non-catalytic component of the proteasome.</text>
</comment>
<evidence type="ECO:0000313" key="6">
    <source>
        <dbReference type="RefSeq" id="XP_031572315.1"/>
    </source>
</evidence>
<gene>
    <name evidence="6" type="primary">LOC116306406</name>
</gene>
<dbReference type="PROSITE" id="PS00854">
    <property type="entry name" value="PROTEASOME_BETA_1"/>
    <property type="match status" value="1"/>
</dbReference>
<dbReference type="InterPro" id="IPR016295">
    <property type="entry name" value="Proteasome_beta4"/>
</dbReference>
<dbReference type="Proteomes" id="UP000515163">
    <property type="component" value="Unplaced"/>
</dbReference>
<dbReference type="GO" id="GO:0005737">
    <property type="term" value="C:cytoplasm"/>
    <property type="evidence" value="ECO:0007669"/>
    <property type="project" value="UniProtKB-SubCell"/>
</dbReference>
<dbReference type="AlphaFoldDB" id="A0A6P8J431"/>
<dbReference type="GO" id="GO:0005634">
    <property type="term" value="C:nucleus"/>
    <property type="evidence" value="ECO:0007669"/>
    <property type="project" value="UniProtKB-SubCell"/>
</dbReference>
<dbReference type="RefSeq" id="XP_031572315.1">
    <property type="nucleotide sequence ID" value="XM_031716455.1"/>
</dbReference>
<dbReference type="OrthoDB" id="7854943at2759"/>
<protein>
    <recommendedName>
        <fullName evidence="4">Proteasome subunit beta</fullName>
    </recommendedName>
</protein>
<dbReference type="SUPFAM" id="SSF56235">
    <property type="entry name" value="N-terminal nucleophile aminohydrolases (Ntn hydrolases)"/>
    <property type="match status" value="1"/>
</dbReference>
<dbReference type="FunCoup" id="A0A6P8J431">
    <property type="interactions" value="2274"/>
</dbReference>
<proteinExistence type="inferred from homology"/>
<keyword evidence="5" id="KW-1185">Reference proteome</keyword>
<dbReference type="GO" id="GO:0051603">
    <property type="term" value="P:proteolysis involved in protein catabolic process"/>
    <property type="evidence" value="ECO:0007669"/>
    <property type="project" value="InterPro"/>
</dbReference>
<comment type="similarity">
    <text evidence="4">Belongs to the peptidase T1B family.</text>
</comment>
<dbReference type="Gene3D" id="3.60.20.10">
    <property type="entry name" value="Glutamine Phosphoribosylpyrophosphate, subunit 1, domain 1"/>
    <property type="match status" value="1"/>
</dbReference>
<dbReference type="InterPro" id="IPR029055">
    <property type="entry name" value="Ntn_hydrolases_N"/>
</dbReference>
<dbReference type="KEGG" id="aten:116306406"/>
<dbReference type="PROSITE" id="PS51476">
    <property type="entry name" value="PROTEASOME_BETA_2"/>
    <property type="match status" value="1"/>
</dbReference>
<name>A0A6P8J431_ACTTE</name>
<reference evidence="6" key="1">
    <citation type="submission" date="2025-08" db="UniProtKB">
        <authorList>
            <consortium name="RefSeq"/>
        </authorList>
    </citation>
    <scope>IDENTIFICATION</scope>
    <source>
        <tissue evidence="6">Tentacle</tissue>
    </source>
</reference>
<dbReference type="PANTHER" id="PTHR32194:SF6">
    <property type="entry name" value="PROTEASOME SUBUNIT BETA"/>
    <property type="match status" value="1"/>
</dbReference>
<evidence type="ECO:0000256" key="1">
    <source>
        <dbReference type="ARBA" id="ARBA00022490"/>
    </source>
</evidence>
<dbReference type="PANTHER" id="PTHR32194">
    <property type="entry name" value="METALLOPROTEASE TLDD"/>
    <property type="match status" value="1"/>
</dbReference>
<dbReference type="GO" id="GO:0019774">
    <property type="term" value="C:proteasome core complex, beta-subunit complex"/>
    <property type="evidence" value="ECO:0007669"/>
    <property type="project" value="UniProtKB-UniRule"/>
</dbReference>
<dbReference type="InterPro" id="IPR016050">
    <property type="entry name" value="Proteasome_bsu_CS"/>
</dbReference>